<proteinExistence type="predicted"/>
<sequence>MSHLPGDPPGVSPAETMYWLGDVLVNLELVTDSAAITKAITWSIEQGYTNFQIVILSLFKVKFAEVSFVDGDPYVKVSNFQQTLKRSTGVNLDYNPAIT</sequence>
<organism evidence="1 2">
    <name type="scientific">Xylaria flabelliformis</name>
    <dbReference type="NCBI Taxonomy" id="2512241"/>
    <lineage>
        <taxon>Eukaryota</taxon>
        <taxon>Fungi</taxon>
        <taxon>Dikarya</taxon>
        <taxon>Ascomycota</taxon>
        <taxon>Pezizomycotina</taxon>
        <taxon>Sordariomycetes</taxon>
        <taxon>Xylariomycetidae</taxon>
        <taxon>Xylariales</taxon>
        <taxon>Xylariaceae</taxon>
        <taxon>Xylaria</taxon>
    </lineage>
</organism>
<protein>
    <submittedName>
        <fullName evidence="1">Uncharacterized protein</fullName>
    </submittedName>
</protein>
<evidence type="ECO:0000313" key="1">
    <source>
        <dbReference type="EMBL" id="TRX94109.1"/>
    </source>
</evidence>
<dbReference type="Proteomes" id="UP000319160">
    <property type="component" value="Unassembled WGS sequence"/>
</dbReference>
<reference evidence="2" key="1">
    <citation type="submission" date="2019-06" db="EMBL/GenBank/DDBJ databases">
        <title>Draft genome sequence of the griseofulvin-producing fungus Xylaria cubensis strain G536.</title>
        <authorList>
            <person name="Mead M.E."/>
            <person name="Raja H.A."/>
            <person name="Steenwyk J.L."/>
            <person name="Knowles S.L."/>
            <person name="Oberlies N.H."/>
            <person name="Rokas A."/>
        </authorList>
    </citation>
    <scope>NUCLEOTIDE SEQUENCE [LARGE SCALE GENOMIC DNA]</scope>
    <source>
        <strain evidence="2">G536</strain>
    </source>
</reference>
<comment type="caution">
    <text evidence="1">The sequence shown here is derived from an EMBL/GenBank/DDBJ whole genome shotgun (WGS) entry which is preliminary data.</text>
</comment>
<keyword evidence="2" id="KW-1185">Reference proteome</keyword>
<dbReference type="OrthoDB" id="3938867at2759"/>
<evidence type="ECO:0000313" key="2">
    <source>
        <dbReference type="Proteomes" id="UP000319160"/>
    </source>
</evidence>
<dbReference type="STRING" id="2512241.A0A553I1N3"/>
<dbReference type="AlphaFoldDB" id="A0A553I1N3"/>
<gene>
    <name evidence="1" type="ORF">FHL15_004877</name>
</gene>
<name>A0A553I1N3_9PEZI</name>
<accession>A0A553I1N3</accession>
<dbReference type="EMBL" id="VFLP01000024">
    <property type="protein sequence ID" value="TRX94109.1"/>
    <property type="molecule type" value="Genomic_DNA"/>
</dbReference>